<dbReference type="PROSITE" id="PS50075">
    <property type="entry name" value="CARRIER"/>
    <property type="match status" value="1"/>
</dbReference>
<dbReference type="OrthoDB" id="3671040at2"/>
<feature type="domain" description="Carrier" evidence="4">
    <location>
        <begin position="545"/>
        <end position="622"/>
    </location>
</feature>
<dbReference type="InterPro" id="IPR042099">
    <property type="entry name" value="ANL_N_sf"/>
</dbReference>
<dbReference type="Gene3D" id="3.40.50.1820">
    <property type="entry name" value="alpha/beta hydrolase"/>
    <property type="match status" value="1"/>
</dbReference>
<dbReference type="InterPro" id="IPR020802">
    <property type="entry name" value="TesA-like"/>
</dbReference>
<dbReference type="InterPro" id="IPR020845">
    <property type="entry name" value="AMP-binding_CS"/>
</dbReference>
<dbReference type="InterPro" id="IPR045851">
    <property type="entry name" value="AMP-bd_C_sf"/>
</dbReference>
<dbReference type="AlphaFoldDB" id="A0A5Q0H2B0"/>
<accession>A0A5Q0H2B0</accession>
<protein>
    <submittedName>
        <fullName evidence="5">Peptide synthetase</fullName>
    </submittedName>
</protein>
<dbReference type="SUPFAM" id="SSF47336">
    <property type="entry name" value="ACP-like"/>
    <property type="match status" value="1"/>
</dbReference>
<dbReference type="Pfam" id="PF00501">
    <property type="entry name" value="AMP-binding"/>
    <property type="match status" value="1"/>
</dbReference>
<dbReference type="Pfam" id="PF00550">
    <property type="entry name" value="PP-binding"/>
    <property type="match status" value="1"/>
</dbReference>
<dbReference type="PROSITE" id="PS00455">
    <property type="entry name" value="AMP_BINDING"/>
    <property type="match status" value="1"/>
</dbReference>
<dbReference type="EMBL" id="CP034550">
    <property type="protein sequence ID" value="QFZ20321.1"/>
    <property type="molecule type" value="Genomic_DNA"/>
</dbReference>
<dbReference type="InterPro" id="IPR029058">
    <property type="entry name" value="AB_hydrolase_fold"/>
</dbReference>
<dbReference type="InterPro" id="IPR000873">
    <property type="entry name" value="AMP-dep_synth/lig_dom"/>
</dbReference>
<dbReference type="Gene3D" id="3.30.300.30">
    <property type="match status" value="1"/>
</dbReference>
<keyword evidence="2" id="KW-0596">Phosphopantetheine</keyword>
<dbReference type="InterPro" id="IPR036736">
    <property type="entry name" value="ACP-like_sf"/>
</dbReference>
<evidence type="ECO:0000313" key="5">
    <source>
        <dbReference type="EMBL" id="QFZ20321.1"/>
    </source>
</evidence>
<dbReference type="InterPro" id="IPR020806">
    <property type="entry name" value="PKS_PP-bd"/>
</dbReference>
<dbReference type="GO" id="GO:0043041">
    <property type="term" value="P:amino acid activation for nonribosomal peptide biosynthetic process"/>
    <property type="evidence" value="ECO:0007669"/>
    <property type="project" value="TreeGrafter"/>
</dbReference>
<dbReference type="RefSeq" id="WP_051766695.1">
    <property type="nucleotide sequence ID" value="NZ_CP034550.1"/>
</dbReference>
<dbReference type="InterPro" id="IPR001031">
    <property type="entry name" value="Thioesterase"/>
</dbReference>
<proteinExistence type="predicted"/>
<dbReference type="GO" id="GO:0005737">
    <property type="term" value="C:cytoplasm"/>
    <property type="evidence" value="ECO:0007669"/>
    <property type="project" value="TreeGrafter"/>
</dbReference>
<comment type="cofactor">
    <cofactor evidence="1">
        <name>pantetheine 4'-phosphate</name>
        <dbReference type="ChEBI" id="CHEBI:47942"/>
    </cofactor>
</comment>
<dbReference type="GO" id="GO:0031177">
    <property type="term" value="F:phosphopantetheine binding"/>
    <property type="evidence" value="ECO:0007669"/>
    <property type="project" value="InterPro"/>
</dbReference>
<evidence type="ECO:0000256" key="1">
    <source>
        <dbReference type="ARBA" id="ARBA00001957"/>
    </source>
</evidence>
<dbReference type="Pfam" id="PF00975">
    <property type="entry name" value="Thioesterase"/>
    <property type="match status" value="1"/>
</dbReference>
<evidence type="ECO:0000313" key="6">
    <source>
        <dbReference type="Proteomes" id="UP000325787"/>
    </source>
</evidence>
<keyword evidence="6" id="KW-1185">Reference proteome</keyword>
<sequence length="897" mass="95101">MRHTAPTKVPHATLLSHLLTRAAAGDPARGVRFCLGDDVPAGAFHSYAALHDQASHLLAALRARGCAPGAPVALLLEGPDDFVPAFWACVLGGMPVCPLPPPRADPRHRAGPGPVAALLEHPVVVTTRALRERLPTPPGARVVDLGELRAHPRGDAPTGLADRPVRPDDTAVLMPTSGSTGGPKAVRLTHANLLAATRARVHALGLHGGDVALNWVTHDHVVALEIHLLALALGVSQVLTDPRTVLPDPARLLRLVDAHRVSLTSIPNSLLGALNRTPPHRRLDLSCLRRVLSGGEANAVGTGTAFLDRLAPHGLDPGALWPAYGMTETCAGVLFNGRFPGGDLGRDFAAVGHPVPGVSVRVTDDAGAVLPAGGTGELQLRGPVISPGYLGDPAATSAAFTADGWLRTGDVARVDDGRVLLVGRRKDTVIVNGVNHHSQEIEAVLAELVPGEVAAFPTRERGGDTERLVIAVATATRDDALLTAVRDAVTAHWGFAPALVLPLPADAFPRTGSGKLQRSLMRERLEAGAYDEHRAAVEVPPRRGGSRGPREAALVGIVADLLARDPATVDAGDNFFDLGGTSLQVLRLKHLIGRATGAQVPASAIFAAPTLRDLAGRLADSTATAPRYDPVVTLQPTGDGPPLFAVHPAGGDVLSFAGLAQHFAGDRPFCALQARGLEAGEEPFRSLAEMVDTYVGAIRRRQPRGPYVILGYSFGALVAFEIAKALEDVAFLGVIDQPPALPPPLVDAEHDRGLCALFLTWGLDLVTDEEADELLEELVELPPEKQLAHVMRIAPAHRLAELDLTPGQFIAWTEVMHVANTFLRDYRPTGRVRSMTVFHVEPPSGAAQWLRHLRRWDAHGADRYVKVPGNHFQVLAPAHSRTFHRLLRAELVRAAAG</sequence>
<dbReference type="KEGG" id="ssyi:EKG83_25460"/>
<dbReference type="GO" id="GO:0044550">
    <property type="term" value="P:secondary metabolite biosynthetic process"/>
    <property type="evidence" value="ECO:0007669"/>
    <property type="project" value="TreeGrafter"/>
</dbReference>
<dbReference type="PANTHER" id="PTHR45527">
    <property type="entry name" value="NONRIBOSOMAL PEPTIDE SYNTHETASE"/>
    <property type="match status" value="1"/>
</dbReference>
<dbReference type="Gene3D" id="3.40.50.12780">
    <property type="entry name" value="N-terminal domain of ligase-like"/>
    <property type="match status" value="1"/>
</dbReference>
<dbReference type="SMART" id="SM00823">
    <property type="entry name" value="PKS_PP"/>
    <property type="match status" value="1"/>
</dbReference>
<gene>
    <name evidence="5" type="ORF">EKG83_25460</name>
</gene>
<dbReference type="PANTHER" id="PTHR45527:SF1">
    <property type="entry name" value="FATTY ACID SYNTHASE"/>
    <property type="match status" value="1"/>
</dbReference>
<organism evidence="5 6">
    <name type="scientific">Saccharothrix syringae</name>
    <name type="common">Nocardiopsis syringae</name>
    <dbReference type="NCBI Taxonomy" id="103733"/>
    <lineage>
        <taxon>Bacteria</taxon>
        <taxon>Bacillati</taxon>
        <taxon>Actinomycetota</taxon>
        <taxon>Actinomycetes</taxon>
        <taxon>Pseudonocardiales</taxon>
        <taxon>Pseudonocardiaceae</taxon>
        <taxon>Saccharothrix</taxon>
    </lineage>
</organism>
<keyword evidence="3" id="KW-0597">Phosphoprotein</keyword>
<dbReference type="Gene3D" id="1.10.1200.10">
    <property type="entry name" value="ACP-like"/>
    <property type="match status" value="1"/>
</dbReference>
<dbReference type="SUPFAM" id="SSF53474">
    <property type="entry name" value="alpha/beta-Hydrolases"/>
    <property type="match status" value="1"/>
</dbReference>
<dbReference type="Proteomes" id="UP000325787">
    <property type="component" value="Chromosome"/>
</dbReference>
<evidence type="ECO:0000256" key="2">
    <source>
        <dbReference type="ARBA" id="ARBA00022450"/>
    </source>
</evidence>
<evidence type="ECO:0000256" key="3">
    <source>
        <dbReference type="ARBA" id="ARBA00022553"/>
    </source>
</evidence>
<evidence type="ECO:0000259" key="4">
    <source>
        <dbReference type="PROSITE" id="PS50075"/>
    </source>
</evidence>
<dbReference type="InterPro" id="IPR009081">
    <property type="entry name" value="PP-bd_ACP"/>
</dbReference>
<reference evidence="6" key="1">
    <citation type="journal article" date="2021" name="Curr. Microbiol.">
        <title>Complete genome of nocamycin-producing strain Saccharothrix syringae NRRL B-16468 reveals the biosynthetic potential for secondary metabolites.</title>
        <authorList>
            <person name="Mo X."/>
            <person name="Yang S."/>
        </authorList>
    </citation>
    <scope>NUCLEOTIDE SEQUENCE [LARGE SCALE GENOMIC DNA]</scope>
    <source>
        <strain evidence="6">ATCC 51364 / DSM 43886 / JCM 6844 / KCTC 9398 / NBRC 14523 / NRRL B-16468 / INA 2240</strain>
    </source>
</reference>
<name>A0A5Q0H2B0_SACSY</name>
<dbReference type="SMART" id="SM00824">
    <property type="entry name" value="PKS_TE"/>
    <property type="match status" value="1"/>
</dbReference>
<dbReference type="SUPFAM" id="SSF56801">
    <property type="entry name" value="Acetyl-CoA synthetase-like"/>
    <property type="match status" value="1"/>
</dbReference>